<evidence type="ECO:0000259" key="12">
    <source>
        <dbReference type="Pfam" id="PF26002"/>
    </source>
</evidence>
<accession>A0ABS1JR88</accession>
<comment type="caution">
    <text evidence="13">The sequence shown here is derived from an EMBL/GenBank/DDBJ whole genome shotgun (WGS) entry which is preliminary data.</text>
</comment>
<evidence type="ECO:0000256" key="5">
    <source>
        <dbReference type="ARBA" id="ARBA00022519"/>
    </source>
</evidence>
<feature type="transmembrane region" description="Helical" evidence="9">
    <location>
        <begin position="29"/>
        <end position="57"/>
    </location>
</feature>
<evidence type="ECO:0000256" key="9">
    <source>
        <dbReference type="RuleBase" id="RU365093"/>
    </source>
</evidence>
<evidence type="ECO:0000256" key="1">
    <source>
        <dbReference type="ARBA" id="ARBA00004377"/>
    </source>
</evidence>
<dbReference type="InterPro" id="IPR010129">
    <property type="entry name" value="T1SS_HlyD"/>
</dbReference>
<keyword evidence="5 9" id="KW-0997">Cell inner membrane</keyword>
<dbReference type="InterPro" id="IPR058781">
    <property type="entry name" value="HH_AprE-like"/>
</dbReference>
<sequence length="444" mass="48929">MNTATLSPAAAGPSTSEKYARRLVRAGTWIVFGGLLPIGLWMGLAPLSMAVVAPAVVKVDLNRRQVQHLEGGVVAELLVRDGQHVNAGDPVLVLGDVRVDAERNRLDYRVLVERAALARLEAEHAVAPTLTFPKELLQEARQDARIEQALQKESGLFRAQRHALTSGTTLLRAQRERVEQEMVAIRAQIAQGQKSLELQRSDLESNRRLIGEGFISASRIAQLEAVVIDYGAKLEERRSELARADQRLADLDMRIESLRNEYVKSASDQLKQTTQRLSEVEQELRKSEDAAKRQVVVAPVSGEIIDLKVASPGAVVRAGDPIADIVPSDTQLMVEARVRPEDIANVHQGQQARLKFTALRYRNATMVEGKVAYVSADRLTDRQTGEPYYTASIVADSQSLASLGDFKLQAGMSAEVYIQGTQQTTLQYIAEPVMTTLRRSARQL</sequence>
<dbReference type="Gene3D" id="2.40.30.170">
    <property type="match status" value="1"/>
</dbReference>
<dbReference type="Pfam" id="PF26002">
    <property type="entry name" value="Beta-barrel_AprE"/>
    <property type="match status" value="1"/>
</dbReference>
<keyword evidence="3 9" id="KW-0813">Transport</keyword>
<comment type="subcellular location">
    <subcellularLocation>
        <location evidence="1 9">Cell inner membrane</location>
        <topology evidence="1 9">Single-pass membrane protein</topology>
    </subcellularLocation>
</comment>
<keyword evidence="6 9" id="KW-0812">Transmembrane</keyword>
<evidence type="ECO:0000256" key="8">
    <source>
        <dbReference type="ARBA" id="ARBA00023136"/>
    </source>
</evidence>
<evidence type="ECO:0000256" key="3">
    <source>
        <dbReference type="ARBA" id="ARBA00022448"/>
    </source>
</evidence>
<evidence type="ECO:0000256" key="2">
    <source>
        <dbReference type="ARBA" id="ARBA00009477"/>
    </source>
</evidence>
<evidence type="ECO:0000259" key="11">
    <source>
        <dbReference type="Pfam" id="PF25994"/>
    </source>
</evidence>
<name>A0ABS1JR88_9BURK</name>
<evidence type="ECO:0000256" key="7">
    <source>
        <dbReference type="ARBA" id="ARBA00022989"/>
    </source>
</evidence>
<dbReference type="PANTHER" id="PTHR30386">
    <property type="entry name" value="MEMBRANE FUSION SUBUNIT OF EMRAB-TOLC MULTIDRUG EFFLUX PUMP"/>
    <property type="match status" value="1"/>
</dbReference>
<dbReference type="NCBIfam" id="TIGR01843">
    <property type="entry name" value="type_I_hlyD"/>
    <property type="match status" value="1"/>
</dbReference>
<evidence type="ECO:0000313" key="14">
    <source>
        <dbReference type="Proteomes" id="UP000622707"/>
    </source>
</evidence>
<evidence type="ECO:0000256" key="10">
    <source>
        <dbReference type="SAM" id="Coils"/>
    </source>
</evidence>
<feature type="domain" description="AprE-like long alpha-helical hairpin" evidence="11">
    <location>
        <begin position="100"/>
        <end position="289"/>
    </location>
</feature>
<dbReference type="PRINTS" id="PR01490">
    <property type="entry name" value="RTXTOXIND"/>
</dbReference>
<reference evidence="13 14" key="1">
    <citation type="journal article" date="2017" name="Int. J. Syst. Evol. Microbiol.">
        <title>Ramlibacter alkalitolerans sp. nov., alkali-tolerant bacterium isolated from soil of ginseng.</title>
        <authorList>
            <person name="Lee D.H."/>
            <person name="Cha C.J."/>
        </authorList>
    </citation>
    <scope>NUCLEOTIDE SEQUENCE [LARGE SCALE GENOMIC DNA]</scope>
    <source>
        <strain evidence="13 14">KACC 19305</strain>
    </source>
</reference>
<keyword evidence="8 9" id="KW-0472">Membrane</keyword>
<protein>
    <recommendedName>
        <fullName evidence="9">Membrane fusion protein (MFP) family protein</fullName>
    </recommendedName>
</protein>
<keyword evidence="10" id="KW-0175">Coiled coil</keyword>
<feature type="domain" description="AprE-like beta-barrel" evidence="12">
    <location>
        <begin position="332"/>
        <end position="419"/>
    </location>
</feature>
<dbReference type="Proteomes" id="UP000622707">
    <property type="component" value="Unassembled WGS sequence"/>
</dbReference>
<dbReference type="Pfam" id="PF25994">
    <property type="entry name" value="HH_AprE"/>
    <property type="match status" value="1"/>
</dbReference>
<keyword evidence="4 9" id="KW-1003">Cell membrane</keyword>
<evidence type="ECO:0000256" key="6">
    <source>
        <dbReference type="ARBA" id="ARBA00022692"/>
    </source>
</evidence>
<proteinExistence type="inferred from homology"/>
<dbReference type="RefSeq" id="WP_201691117.1">
    <property type="nucleotide sequence ID" value="NZ_JAEQND010000009.1"/>
</dbReference>
<dbReference type="PANTHER" id="PTHR30386:SF17">
    <property type="entry name" value="ALKALINE PROTEASE SECRETION PROTEIN APRE"/>
    <property type="match status" value="1"/>
</dbReference>
<comment type="similarity">
    <text evidence="2 9">Belongs to the membrane fusion protein (MFP) (TC 8.A.1) family.</text>
</comment>
<dbReference type="InterPro" id="IPR050739">
    <property type="entry name" value="MFP"/>
</dbReference>
<dbReference type="EMBL" id="JAEQND010000009">
    <property type="protein sequence ID" value="MBL0426785.1"/>
    <property type="molecule type" value="Genomic_DNA"/>
</dbReference>
<keyword evidence="7 9" id="KW-1133">Transmembrane helix</keyword>
<dbReference type="InterPro" id="IPR058982">
    <property type="entry name" value="Beta-barrel_AprE"/>
</dbReference>
<feature type="coiled-coil region" evidence="10">
    <location>
        <begin position="234"/>
        <end position="290"/>
    </location>
</feature>
<gene>
    <name evidence="13" type="ORF">JI746_16855</name>
</gene>
<evidence type="ECO:0000256" key="4">
    <source>
        <dbReference type="ARBA" id="ARBA00022475"/>
    </source>
</evidence>
<keyword evidence="14" id="KW-1185">Reference proteome</keyword>
<evidence type="ECO:0000313" key="13">
    <source>
        <dbReference type="EMBL" id="MBL0426785.1"/>
    </source>
</evidence>
<organism evidence="13 14">
    <name type="scientific">Ramlibacter alkalitolerans</name>
    <dbReference type="NCBI Taxonomy" id="2039631"/>
    <lineage>
        <taxon>Bacteria</taxon>
        <taxon>Pseudomonadati</taxon>
        <taxon>Pseudomonadota</taxon>
        <taxon>Betaproteobacteria</taxon>
        <taxon>Burkholderiales</taxon>
        <taxon>Comamonadaceae</taxon>
        <taxon>Ramlibacter</taxon>
    </lineage>
</organism>